<dbReference type="PANTHER" id="PTHR42991">
    <property type="entry name" value="ALDEHYDE DEHYDROGENASE"/>
    <property type="match status" value="1"/>
</dbReference>
<evidence type="ECO:0000256" key="5">
    <source>
        <dbReference type="ARBA" id="ARBA00042470"/>
    </source>
</evidence>
<evidence type="ECO:0000256" key="3">
    <source>
        <dbReference type="ARBA" id="ARBA00038980"/>
    </source>
</evidence>
<dbReference type="EMBL" id="CP126659">
    <property type="protein sequence ID" value="WJZ99039.1"/>
    <property type="molecule type" value="Genomic_DNA"/>
</dbReference>
<dbReference type="InterPro" id="IPR051020">
    <property type="entry name" value="ALDH-related_metabolic_enz"/>
</dbReference>
<protein>
    <recommendedName>
        <fullName evidence="4">NADP-dependent glyceraldehyde-3-phosphate dehydrogenase</fullName>
        <ecNumber evidence="3">1.2.1.9</ecNumber>
    </recommendedName>
    <alternativeName>
        <fullName evidence="5">Glyceraldehyde-3-phosphate dehydrogenase [NADP(+)]</fullName>
    </alternativeName>
    <alternativeName>
        <fullName evidence="6">Non-phosphorylating glyceraldehyde 3-phosphate dehydrogenase</fullName>
    </alternativeName>
    <alternativeName>
        <fullName evidence="7">Triosephosphate dehydrogenase</fullName>
    </alternativeName>
</protein>
<evidence type="ECO:0000259" key="9">
    <source>
        <dbReference type="Pfam" id="PF00171"/>
    </source>
</evidence>
<dbReference type="Proteomes" id="UP001227230">
    <property type="component" value="Chromosome 12"/>
</dbReference>
<evidence type="ECO:0000256" key="6">
    <source>
        <dbReference type="ARBA" id="ARBA00042646"/>
    </source>
</evidence>
<comment type="similarity">
    <text evidence="1">Belongs to the aldehyde dehydrogenase family.</text>
</comment>
<dbReference type="SUPFAM" id="SSF53720">
    <property type="entry name" value="ALDH-like"/>
    <property type="match status" value="1"/>
</dbReference>
<sequence length="87" mass="9657">MEIAKNAKKLWEKTLLWKRTELLHKAVAILKEHKALIAEGLVKEIAKPAKDAVTEGVKLGILTVGFPKFPVLLVLLQMDDIQDQAGT</sequence>
<name>A0ABY9CX40_VITVI</name>
<keyword evidence="2" id="KW-0560">Oxidoreductase</keyword>
<dbReference type="InterPro" id="IPR016161">
    <property type="entry name" value="Ald_DH/histidinol_DH"/>
</dbReference>
<evidence type="ECO:0000256" key="4">
    <source>
        <dbReference type="ARBA" id="ARBA00040853"/>
    </source>
</evidence>
<dbReference type="PANTHER" id="PTHR42991:SF1">
    <property type="entry name" value="ALDEHYDE DEHYDROGENASE"/>
    <property type="match status" value="1"/>
</dbReference>
<accession>A0ABY9CX40</accession>
<evidence type="ECO:0000313" key="11">
    <source>
        <dbReference type="Proteomes" id="UP001227230"/>
    </source>
</evidence>
<evidence type="ECO:0000256" key="2">
    <source>
        <dbReference type="ARBA" id="ARBA00023002"/>
    </source>
</evidence>
<comment type="catalytic activity">
    <reaction evidence="8">
        <text>D-glyceraldehyde 3-phosphate + NADP(+) + H2O = (2R)-3-phosphoglycerate + NADPH + 2 H(+)</text>
        <dbReference type="Rhea" id="RHEA:14669"/>
        <dbReference type="ChEBI" id="CHEBI:15377"/>
        <dbReference type="ChEBI" id="CHEBI:15378"/>
        <dbReference type="ChEBI" id="CHEBI:57783"/>
        <dbReference type="ChEBI" id="CHEBI:58272"/>
        <dbReference type="ChEBI" id="CHEBI:58349"/>
        <dbReference type="ChEBI" id="CHEBI:59776"/>
        <dbReference type="EC" id="1.2.1.9"/>
    </reaction>
</comment>
<evidence type="ECO:0000256" key="7">
    <source>
        <dbReference type="ARBA" id="ARBA00043052"/>
    </source>
</evidence>
<dbReference type="InterPro" id="IPR015590">
    <property type="entry name" value="Aldehyde_DH_dom"/>
</dbReference>
<organism evidence="10 11">
    <name type="scientific">Vitis vinifera</name>
    <name type="common">Grape</name>
    <dbReference type="NCBI Taxonomy" id="29760"/>
    <lineage>
        <taxon>Eukaryota</taxon>
        <taxon>Viridiplantae</taxon>
        <taxon>Streptophyta</taxon>
        <taxon>Embryophyta</taxon>
        <taxon>Tracheophyta</taxon>
        <taxon>Spermatophyta</taxon>
        <taxon>Magnoliopsida</taxon>
        <taxon>eudicotyledons</taxon>
        <taxon>Gunneridae</taxon>
        <taxon>Pentapetalae</taxon>
        <taxon>rosids</taxon>
        <taxon>Vitales</taxon>
        <taxon>Vitaceae</taxon>
        <taxon>Viteae</taxon>
        <taxon>Vitis</taxon>
    </lineage>
</organism>
<feature type="domain" description="Aldehyde dehydrogenase" evidence="9">
    <location>
        <begin position="2"/>
        <end position="55"/>
    </location>
</feature>
<reference evidence="10 11" key="1">
    <citation type="journal article" date="2023" name="Hortic Res">
        <title>The complete reference genome for grapevine (Vitis vinifera L.) genetics and breeding.</title>
        <authorList>
            <person name="Shi X."/>
            <person name="Cao S."/>
            <person name="Wang X."/>
            <person name="Huang S."/>
            <person name="Wang Y."/>
            <person name="Liu Z."/>
            <person name="Liu W."/>
            <person name="Leng X."/>
            <person name="Peng Y."/>
            <person name="Wang N."/>
            <person name="Wang Y."/>
            <person name="Ma Z."/>
            <person name="Xu X."/>
            <person name="Zhang F."/>
            <person name="Xue H."/>
            <person name="Zhong H."/>
            <person name="Wang Y."/>
            <person name="Zhang K."/>
            <person name="Velt A."/>
            <person name="Avia K."/>
            <person name="Holtgrawe D."/>
            <person name="Grimplet J."/>
            <person name="Matus J.T."/>
            <person name="Ware D."/>
            <person name="Wu X."/>
            <person name="Wang H."/>
            <person name="Liu C."/>
            <person name="Fang Y."/>
            <person name="Rustenholz C."/>
            <person name="Cheng Z."/>
            <person name="Xiao H."/>
            <person name="Zhou Y."/>
        </authorList>
    </citation>
    <scope>NUCLEOTIDE SEQUENCE [LARGE SCALE GENOMIC DNA]</scope>
    <source>
        <strain evidence="11">cv. Pinot noir / PN40024</strain>
        <tissue evidence="10">Leaf</tissue>
    </source>
</reference>
<evidence type="ECO:0000256" key="1">
    <source>
        <dbReference type="ARBA" id="ARBA00009986"/>
    </source>
</evidence>
<evidence type="ECO:0000313" key="10">
    <source>
        <dbReference type="EMBL" id="WJZ99039.1"/>
    </source>
</evidence>
<dbReference type="Gene3D" id="3.40.605.10">
    <property type="entry name" value="Aldehyde Dehydrogenase, Chain A, domain 1"/>
    <property type="match status" value="1"/>
</dbReference>
<proteinExistence type="inferred from homology"/>
<gene>
    <name evidence="10" type="ORF">VitviT2T_017518</name>
</gene>
<keyword evidence="11" id="KW-1185">Reference proteome</keyword>
<dbReference type="InterPro" id="IPR016162">
    <property type="entry name" value="Ald_DH_N"/>
</dbReference>
<dbReference type="Pfam" id="PF00171">
    <property type="entry name" value="Aldedh"/>
    <property type="match status" value="1"/>
</dbReference>
<evidence type="ECO:0000256" key="8">
    <source>
        <dbReference type="ARBA" id="ARBA00049186"/>
    </source>
</evidence>
<dbReference type="EC" id="1.2.1.9" evidence="3"/>